<evidence type="ECO:0000313" key="2">
    <source>
        <dbReference type="Proteomes" id="UP001168877"/>
    </source>
</evidence>
<organism evidence="1 2">
    <name type="scientific">Acer saccharum</name>
    <name type="common">Sugar maple</name>
    <dbReference type="NCBI Taxonomy" id="4024"/>
    <lineage>
        <taxon>Eukaryota</taxon>
        <taxon>Viridiplantae</taxon>
        <taxon>Streptophyta</taxon>
        <taxon>Embryophyta</taxon>
        <taxon>Tracheophyta</taxon>
        <taxon>Spermatophyta</taxon>
        <taxon>Magnoliopsida</taxon>
        <taxon>eudicotyledons</taxon>
        <taxon>Gunneridae</taxon>
        <taxon>Pentapetalae</taxon>
        <taxon>rosids</taxon>
        <taxon>malvids</taxon>
        <taxon>Sapindales</taxon>
        <taxon>Sapindaceae</taxon>
        <taxon>Hippocastanoideae</taxon>
        <taxon>Acereae</taxon>
        <taxon>Acer</taxon>
    </lineage>
</organism>
<sequence length="109" mass="12170">MHRSCSIVREQCAYKLVVAMFVLCPSPRRSGGGGGCGREAEEKGFGVVDRDDGSDPTWQTNVDVLNAMGGWTLEEAMDVAKKQRRRDLEWWRETMTATLLGKRMSITST</sequence>
<name>A0AA39VQK9_ACESA</name>
<dbReference type="Proteomes" id="UP001168877">
    <property type="component" value="Unassembled WGS sequence"/>
</dbReference>
<reference evidence="1" key="1">
    <citation type="journal article" date="2022" name="Plant J.">
        <title>Strategies of tolerance reflected in two North American maple genomes.</title>
        <authorList>
            <person name="McEvoy S.L."/>
            <person name="Sezen U.U."/>
            <person name="Trouern-Trend A."/>
            <person name="McMahon S.M."/>
            <person name="Schaberg P.G."/>
            <person name="Yang J."/>
            <person name="Wegrzyn J.L."/>
            <person name="Swenson N.G."/>
        </authorList>
    </citation>
    <scope>NUCLEOTIDE SEQUENCE</scope>
    <source>
        <strain evidence="1">NS2018</strain>
    </source>
</reference>
<dbReference type="AlphaFoldDB" id="A0AA39VQK9"/>
<accession>A0AA39VQK9</accession>
<comment type="caution">
    <text evidence="1">The sequence shown here is derived from an EMBL/GenBank/DDBJ whole genome shotgun (WGS) entry which is preliminary data.</text>
</comment>
<evidence type="ECO:0000313" key="1">
    <source>
        <dbReference type="EMBL" id="KAK0589300.1"/>
    </source>
</evidence>
<reference evidence="1" key="2">
    <citation type="submission" date="2023-06" db="EMBL/GenBank/DDBJ databases">
        <authorList>
            <person name="Swenson N.G."/>
            <person name="Wegrzyn J.L."/>
            <person name="Mcevoy S.L."/>
        </authorList>
    </citation>
    <scope>NUCLEOTIDE SEQUENCE</scope>
    <source>
        <strain evidence="1">NS2018</strain>
        <tissue evidence="1">Leaf</tissue>
    </source>
</reference>
<protein>
    <submittedName>
        <fullName evidence="1">Uncharacterized protein</fullName>
    </submittedName>
</protein>
<dbReference type="EMBL" id="JAUESC010000381">
    <property type="protein sequence ID" value="KAK0589300.1"/>
    <property type="molecule type" value="Genomic_DNA"/>
</dbReference>
<gene>
    <name evidence="1" type="ORF">LWI29_012344</name>
</gene>
<proteinExistence type="predicted"/>
<keyword evidence="2" id="KW-1185">Reference proteome</keyword>